<keyword evidence="2" id="KW-1185">Reference proteome</keyword>
<evidence type="ECO:0008006" key="3">
    <source>
        <dbReference type="Google" id="ProtNLM"/>
    </source>
</evidence>
<comment type="caution">
    <text evidence="1">The sequence shown here is derived from an EMBL/GenBank/DDBJ whole genome shotgun (WGS) entry which is preliminary data.</text>
</comment>
<evidence type="ECO:0000313" key="2">
    <source>
        <dbReference type="Proteomes" id="UP000706039"/>
    </source>
</evidence>
<proteinExistence type="predicted"/>
<protein>
    <recommendedName>
        <fullName evidence="3">Flagellar basal body rod protein FlgB</fullName>
    </recommendedName>
</protein>
<name>A0ABS7PWA6_9SPHN</name>
<gene>
    <name evidence="1" type="ORF">K7G82_24845</name>
</gene>
<organism evidence="1 2">
    <name type="scientific">Sphingomonas colocasiae</name>
    <dbReference type="NCBI Taxonomy" id="1848973"/>
    <lineage>
        <taxon>Bacteria</taxon>
        <taxon>Pseudomonadati</taxon>
        <taxon>Pseudomonadota</taxon>
        <taxon>Alphaproteobacteria</taxon>
        <taxon>Sphingomonadales</taxon>
        <taxon>Sphingomonadaceae</taxon>
        <taxon>Sphingomonas</taxon>
    </lineage>
</organism>
<evidence type="ECO:0000313" key="1">
    <source>
        <dbReference type="EMBL" id="MBY8825553.1"/>
    </source>
</evidence>
<dbReference type="RefSeq" id="WP_222992653.1">
    <property type="nucleotide sequence ID" value="NZ_JAINVV010000012.1"/>
</dbReference>
<dbReference type="Proteomes" id="UP000706039">
    <property type="component" value="Unassembled WGS sequence"/>
</dbReference>
<accession>A0ABS7PWA6</accession>
<dbReference type="EMBL" id="JAINVV010000012">
    <property type="protein sequence ID" value="MBY8825553.1"/>
    <property type="molecule type" value="Genomic_DNA"/>
</dbReference>
<sequence length="114" mass="12146">MSQVLPIMIAAKALDGLSMRMTAIAQNLANVNSPRFQPVKVDFEAALSRAAAQGPEAVKSLTFDFVADKAFGPGDDRRIDLQIADAAATASKYMSLVDLIGRRMAIHQALTGGR</sequence>
<reference evidence="1 2" key="1">
    <citation type="submission" date="2021-08" db="EMBL/GenBank/DDBJ databases">
        <authorList>
            <person name="Tuo L."/>
        </authorList>
    </citation>
    <scope>NUCLEOTIDE SEQUENCE [LARGE SCALE GENOMIC DNA]</scope>
    <source>
        <strain evidence="1 2">JCM 31229</strain>
    </source>
</reference>